<dbReference type="EMBL" id="JAUEPU010000045">
    <property type="protein sequence ID" value="KAK0486806.1"/>
    <property type="molecule type" value="Genomic_DNA"/>
</dbReference>
<organism evidence="1 2">
    <name type="scientific">Armillaria luteobubalina</name>
    <dbReference type="NCBI Taxonomy" id="153913"/>
    <lineage>
        <taxon>Eukaryota</taxon>
        <taxon>Fungi</taxon>
        <taxon>Dikarya</taxon>
        <taxon>Basidiomycota</taxon>
        <taxon>Agaricomycotina</taxon>
        <taxon>Agaricomycetes</taxon>
        <taxon>Agaricomycetidae</taxon>
        <taxon>Agaricales</taxon>
        <taxon>Marasmiineae</taxon>
        <taxon>Physalacriaceae</taxon>
        <taxon>Armillaria</taxon>
    </lineage>
</organism>
<dbReference type="AlphaFoldDB" id="A0AA39TFX7"/>
<keyword evidence="2" id="KW-1185">Reference proteome</keyword>
<dbReference type="Proteomes" id="UP001175228">
    <property type="component" value="Unassembled WGS sequence"/>
</dbReference>
<accession>A0AA39TFX7</accession>
<name>A0AA39TFX7_9AGAR</name>
<reference evidence="1" key="1">
    <citation type="submission" date="2023-06" db="EMBL/GenBank/DDBJ databases">
        <authorList>
            <consortium name="Lawrence Berkeley National Laboratory"/>
            <person name="Ahrendt S."/>
            <person name="Sahu N."/>
            <person name="Indic B."/>
            <person name="Wong-Bajracharya J."/>
            <person name="Merenyi Z."/>
            <person name="Ke H.-M."/>
            <person name="Monk M."/>
            <person name="Kocsube S."/>
            <person name="Drula E."/>
            <person name="Lipzen A."/>
            <person name="Balint B."/>
            <person name="Henrissat B."/>
            <person name="Andreopoulos B."/>
            <person name="Martin F.M."/>
            <person name="Harder C.B."/>
            <person name="Rigling D."/>
            <person name="Ford K.L."/>
            <person name="Foster G.D."/>
            <person name="Pangilinan J."/>
            <person name="Papanicolaou A."/>
            <person name="Barry K."/>
            <person name="LaButti K."/>
            <person name="Viragh M."/>
            <person name="Koriabine M."/>
            <person name="Yan M."/>
            <person name="Riley R."/>
            <person name="Champramary S."/>
            <person name="Plett K.L."/>
            <person name="Tsai I.J."/>
            <person name="Slot J."/>
            <person name="Sipos G."/>
            <person name="Plett J."/>
            <person name="Nagy L.G."/>
            <person name="Grigoriev I.V."/>
        </authorList>
    </citation>
    <scope>NUCLEOTIDE SEQUENCE</scope>
    <source>
        <strain evidence="1">HWK02</strain>
    </source>
</reference>
<proteinExistence type="predicted"/>
<gene>
    <name evidence="1" type="ORF">EDD18DRAFT_1111028</name>
</gene>
<comment type="caution">
    <text evidence="1">The sequence shown here is derived from an EMBL/GenBank/DDBJ whole genome shotgun (WGS) entry which is preliminary data.</text>
</comment>
<protein>
    <submittedName>
        <fullName evidence="1">Uncharacterized protein</fullName>
    </submittedName>
</protein>
<evidence type="ECO:0000313" key="1">
    <source>
        <dbReference type="EMBL" id="KAK0486806.1"/>
    </source>
</evidence>
<evidence type="ECO:0000313" key="2">
    <source>
        <dbReference type="Proteomes" id="UP001175228"/>
    </source>
</evidence>
<sequence>MDDSCANMVENVFIRGSESNYGSQAQILVYHGVGVGVIQVEVLLMNRCSVEGTTFGGGSGRAGTPQSIFFIERILNGRQGGNLTLREGGATGLRSEGQCVGEMGRCARSPTTMKGPKWLMVDTIGFVWRQIEEGKSRAWDERLEGDQIFLAIDPNEKPSIGLLGMIVAQSVTKEGRRRKWKLSIRATSGSPFMGGMRAVQSTLQEAGFYAAALAGNAWGKGEAGPEGGIHATHMRFH</sequence>